<feature type="domain" description="ABC transporter" evidence="5">
    <location>
        <begin position="12"/>
        <end position="252"/>
    </location>
</feature>
<name>A0ABV3Y477_9ACTN</name>
<accession>A0ABV3Y477</accession>
<dbReference type="PANTHER" id="PTHR43776:SF7">
    <property type="entry name" value="D,D-DIPEPTIDE TRANSPORT ATP-BINDING PROTEIN DDPF-RELATED"/>
    <property type="match status" value="1"/>
</dbReference>
<dbReference type="InterPro" id="IPR003593">
    <property type="entry name" value="AAA+_ATPase"/>
</dbReference>
<evidence type="ECO:0000256" key="3">
    <source>
        <dbReference type="ARBA" id="ARBA00022741"/>
    </source>
</evidence>
<keyword evidence="3" id="KW-0547">Nucleotide-binding</keyword>
<dbReference type="PANTHER" id="PTHR43776">
    <property type="entry name" value="TRANSPORT ATP-BINDING PROTEIN"/>
    <property type="match status" value="1"/>
</dbReference>
<dbReference type="Gene3D" id="3.40.50.300">
    <property type="entry name" value="P-loop containing nucleotide triphosphate hydrolases"/>
    <property type="match status" value="1"/>
</dbReference>
<dbReference type="RefSeq" id="WP_298387736.1">
    <property type="nucleotide sequence ID" value="NZ_JBFSHR010000049.1"/>
</dbReference>
<keyword evidence="4 6" id="KW-0067">ATP-binding</keyword>
<dbReference type="SUPFAM" id="SSF52540">
    <property type="entry name" value="P-loop containing nucleoside triphosphate hydrolases"/>
    <property type="match status" value="1"/>
</dbReference>
<dbReference type="Pfam" id="PF08352">
    <property type="entry name" value="oligo_HPY"/>
    <property type="match status" value="1"/>
</dbReference>
<protein>
    <submittedName>
        <fullName evidence="6">ABC transporter ATP-binding protein</fullName>
    </submittedName>
</protein>
<dbReference type="InterPro" id="IPR027417">
    <property type="entry name" value="P-loop_NTPase"/>
</dbReference>
<organism evidence="6 7">
    <name type="scientific">Ferrimicrobium acidiphilum</name>
    <dbReference type="NCBI Taxonomy" id="121039"/>
    <lineage>
        <taxon>Bacteria</taxon>
        <taxon>Bacillati</taxon>
        <taxon>Actinomycetota</taxon>
        <taxon>Acidimicrobiia</taxon>
        <taxon>Acidimicrobiales</taxon>
        <taxon>Acidimicrobiaceae</taxon>
        <taxon>Ferrimicrobium</taxon>
    </lineage>
</organism>
<dbReference type="InterPro" id="IPR013563">
    <property type="entry name" value="Oligopep_ABC_C"/>
</dbReference>
<keyword evidence="2" id="KW-0813">Transport</keyword>
<gene>
    <name evidence="6" type="ORF">AB6A68_11075</name>
</gene>
<sequence length="259" mass="28269">MENPSYASAPLFQLRQVSHLYGGRHRSVLALDNINLKVDPGERIGIVGESGSGKSTLARLLVALVKPSGGEILFRGQPLPTKREALLDFRRQVQIVFQDPFASLDPRLTIGQSIAEPIHALGIREDVPSRVLELLEAVGLAPSSNALYPHQLSGGQRQRVSIARALAPRPTTLVADEAVSALDVSVRAQVLNVIARLVQELGLTLVFISHDMSVVRHISSRVVVLYRGAIVEDNKTEVVFTNPQHPYTRALLAAIPRLR</sequence>
<comment type="caution">
    <text evidence="6">The sequence shown here is derived from an EMBL/GenBank/DDBJ whole genome shotgun (WGS) entry which is preliminary data.</text>
</comment>
<dbReference type="PROSITE" id="PS00211">
    <property type="entry name" value="ABC_TRANSPORTER_1"/>
    <property type="match status" value="1"/>
</dbReference>
<dbReference type="Pfam" id="PF00005">
    <property type="entry name" value="ABC_tran"/>
    <property type="match status" value="1"/>
</dbReference>
<evidence type="ECO:0000256" key="1">
    <source>
        <dbReference type="ARBA" id="ARBA00005417"/>
    </source>
</evidence>
<dbReference type="GO" id="GO:0005524">
    <property type="term" value="F:ATP binding"/>
    <property type="evidence" value="ECO:0007669"/>
    <property type="project" value="UniProtKB-KW"/>
</dbReference>
<evidence type="ECO:0000256" key="4">
    <source>
        <dbReference type="ARBA" id="ARBA00022840"/>
    </source>
</evidence>
<evidence type="ECO:0000259" key="5">
    <source>
        <dbReference type="PROSITE" id="PS50893"/>
    </source>
</evidence>
<evidence type="ECO:0000313" key="6">
    <source>
        <dbReference type="EMBL" id="MEX6430369.1"/>
    </source>
</evidence>
<comment type="similarity">
    <text evidence="1">Belongs to the ABC transporter superfamily.</text>
</comment>
<dbReference type="EMBL" id="JBFSHR010000049">
    <property type="protein sequence ID" value="MEX6430369.1"/>
    <property type="molecule type" value="Genomic_DNA"/>
</dbReference>
<evidence type="ECO:0000313" key="7">
    <source>
        <dbReference type="Proteomes" id="UP001560267"/>
    </source>
</evidence>
<dbReference type="SMART" id="SM00382">
    <property type="entry name" value="AAA"/>
    <property type="match status" value="1"/>
</dbReference>
<dbReference type="CDD" id="cd03257">
    <property type="entry name" value="ABC_NikE_OppD_transporters"/>
    <property type="match status" value="1"/>
</dbReference>
<reference evidence="6 7" key="1">
    <citation type="submission" date="2024-07" db="EMBL/GenBank/DDBJ databases">
        <title>Draft Genome Sequence of Ferrimicrobium acidiphilum Strain YE2023, Isolated from a Pulp of Bioleach Reactor.</title>
        <authorList>
            <person name="Elkina Y.A."/>
            <person name="Bulaeva A.G."/>
            <person name="Beletsky A.V."/>
            <person name="Mardanov A.V."/>
        </authorList>
    </citation>
    <scope>NUCLEOTIDE SEQUENCE [LARGE SCALE GENOMIC DNA]</scope>
    <source>
        <strain evidence="6 7">YE2023</strain>
    </source>
</reference>
<dbReference type="InterPro" id="IPR017871">
    <property type="entry name" value="ABC_transporter-like_CS"/>
</dbReference>
<keyword evidence="7" id="KW-1185">Reference proteome</keyword>
<dbReference type="Proteomes" id="UP001560267">
    <property type="component" value="Unassembled WGS sequence"/>
</dbReference>
<proteinExistence type="inferred from homology"/>
<dbReference type="PROSITE" id="PS50893">
    <property type="entry name" value="ABC_TRANSPORTER_2"/>
    <property type="match status" value="1"/>
</dbReference>
<dbReference type="InterPro" id="IPR003439">
    <property type="entry name" value="ABC_transporter-like_ATP-bd"/>
</dbReference>
<dbReference type="InterPro" id="IPR050319">
    <property type="entry name" value="ABC_transp_ATP-bind"/>
</dbReference>
<evidence type="ECO:0000256" key="2">
    <source>
        <dbReference type="ARBA" id="ARBA00022448"/>
    </source>
</evidence>